<evidence type="ECO:0000256" key="13">
    <source>
        <dbReference type="ARBA" id="ARBA00023157"/>
    </source>
</evidence>
<dbReference type="PROSITE" id="PS50873">
    <property type="entry name" value="PEROXIDASE_4"/>
    <property type="match status" value="2"/>
</dbReference>
<feature type="binding site" description="axial binding residue" evidence="18">
    <location>
        <position position="191"/>
    </location>
    <ligand>
        <name>heme b</name>
        <dbReference type="ChEBI" id="CHEBI:60344"/>
    </ligand>
    <ligandPart>
        <name>Fe</name>
        <dbReference type="ChEBI" id="CHEBI:18248"/>
    </ligandPart>
</feature>
<name>A0A6N2KA00_SALVM</name>
<feature type="domain" description="Plant heme peroxidase family profile" evidence="22">
    <location>
        <begin position="340"/>
        <end position="611"/>
    </location>
</feature>
<keyword evidence="14" id="KW-0325">Glycoprotein</keyword>
<evidence type="ECO:0000256" key="17">
    <source>
        <dbReference type="PIRSR" id="PIRSR600823-2"/>
    </source>
</evidence>
<keyword evidence="8 18" id="KW-0479">Metal-binding</keyword>
<sequence length="611" mass="67037">MKTAFIFACVVVMTVVGVCQAGDLRKNFYRTSCPSAEGIVKKITERLVARDPSLPADLLRLHFHDCFVRGCDASVLIRSTANSKAEKDAPPNLSLEGFEVIDEIKTELEKKCAGKVSCADTLALAARDAVSFQFRKPMWEVLTGRRDGKVSRASEALANLPSPFSNFSTLIRSFKSKGLTVHDLVVLSGAHTIGDSHCNLFSNRLYNFTGKGDQDPSLDLTYAAFLKTKCRSLSDTTTKVDMDPGSATNFDASYFVNLKHKKGLFQSDAALLTDRTSNKIVGELQKSSDFFREFARSMKRMGAIEVLTGKSGEIRKKSETAFIFACVVVLAVVRVCQAGDLRKNFYRTSCPSAEGIVKKNTERLVARRPSLPADLCGLHFHDCFVRGCDASVLIRSTANSKAEKDAPPNLSLEGFEVIDEIKTELEKRCAGTVSCADTLALAARDAVSFQFQKPMWEVLTGRRDGKVSLASEALANLPSPFSNFSTLLRNFQRKGLTVHDLVVLSGAHTIGDGHCNLFSNRLYNFTGKGDQDPSLDSTYAAFLKTKCRSLRDTTTKVDMDPGSANNFDASYFVNLKHKKGLFQSDAALLTDRTSIGGCKNQLIFSRNSHSQ</sequence>
<dbReference type="Pfam" id="PF00141">
    <property type="entry name" value="peroxidase"/>
    <property type="match status" value="2"/>
</dbReference>
<dbReference type="PANTHER" id="PTHR31235">
    <property type="entry name" value="PEROXIDASE 25-RELATED"/>
    <property type="match status" value="1"/>
</dbReference>
<dbReference type="GO" id="GO:0006979">
    <property type="term" value="P:response to oxidative stress"/>
    <property type="evidence" value="ECO:0007669"/>
    <property type="project" value="InterPro"/>
</dbReference>
<keyword evidence="12 18" id="KW-0408">Iron</keyword>
<dbReference type="FunFam" id="1.10.420.10:FF:000008">
    <property type="entry name" value="Peroxidase"/>
    <property type="match status" value="2"/>
</dbReference>
<protein>
    <recommendedName>
        <fullName evidence="4">peroxidase</fullName>
        <ecNumber evidence="4">1.11.1.7</ecNumber>
    </recommendedName>
</protein>
<evidence type="ECO:0000256" key="9">
    <source>
        <dbReference type="ARBA" id="ARBA00022729"/>
    </source>
</evidence>
<evidence type="ECO:0000313" key="23">
    <source>
        <dbReference type="EMBL" id="VFU25244.1"/>
    </source>
</evidence>
<evidence type="ECO:0000256" key="6">
    <source>
        <dbReference type="ARBA" id="ARBA00022559"/>
    </source>
</evidence>
<evidence type="ECO:0000256" key="19">
    <source>
        <dbReference type="PIRSR" id="PIRSR600823-4"/>
    </source>
</evidence>
<feature type="binding site" evidence="18">
    <location>
        <position position="68"/>
    </location>
    <ligand>
        <name>Ca(2+)</name>
        <dbReference type="ChEBI" id="CHEBI:29108"/>
        <label>1</label>
    </ligand>
</feature>
<evidence type="ECO:0000256" key="10">
    <source>
        <dbReference type="ARBA" id="ARBA00022837"/>
    </source>
</evidence>
<feature type="binding site" evidence="18">
    <location>
        <position position="65"/>
    </location>
    <ligand>
        <name>Ca(2+)</name>
        <dbReference type="ChEBI" id="CHEBI:29108"/>
        <label>1</label>
    </ligand>
</feature>
<evidence type="ECO:0000256" key="4">
    <source>
        <dbReference type="ARBA" id="ARBA00012313"/>
    </source>
</evidence>
<evidence type="ECO:0000256" key="20">
    <source>
        <dbReference type="PIRSR" id="PIRSR600823-5"/>
    </source>
</evidence>
<organism evidence="23">
    <name type="scientific">Salix viminalis</name>
    <name type="common">Common osier</name>
    <name type="synonym">Basket willow</name>
    <dbReference type="NCBI Taxonomy" id="40686"/>
    <lineage>
        <taxon>Eukaryota</taxon>
        <taxon>Viridiplantae</taxon>
        <taxon>Streptophyta</taxon>
        <taxon>Embryophyta</taxon>
        <taxon>Tracheophyta</taxon>
        <taxon>Spermatophyta</taxon>
        <taxon>Magnoliopsida</taxon>
        <taxon>eudicotyledons</taxon>
        <taxon>Gunneridae</taxon>
        <taxon>Pentapetalae</taxon>
        <taxon>rosids</taxon>
        <taxon>fabids</taxon>
        <taxon>Malpighiales</taxon>
        <taxon>Salicaceae</taxon>
        <taxon>Saliceae</taxon>
        <taxon>Salix</taxon>
    </lineage>
</organism>
<keyword evidence="9 21" id="KW-0732">Signal</keyword>
<dbReference type="AlphaFoldDB" id="A0A6N2KA00"/>
<gene>
    <name evidence="23" type="ORF">SVIM_LOCUS56466</name>
</gene>
<evidence type="ECO:0000256" key="11">
    <source>
        <dbReference type="ARBA" id="ARBA00023002"/>
    </source>
</evidence>
<feature type="signal peptide" evidence="21">
    <location>
        <begin position="1"/>
        <end position="21"/>
    </location>
</feature>
<feature type="binding site" evidence="18">
    <location>
        <position position="86"/>
    </location>
    <ligand>
        <name>Ca(2+)</name>
        <dbReference type="ChEBI" id="CHEBI:29108"/>
        <label>1</label>
    </ligand>
</feature>
<keyword evidence="5" id="KW-0964">Secreted</keyword>
<evidence type="ECO:0000256" key="15">
    <source>
        <dbReference type="ARBA" id="ARBA00023324"/>
    </source>
</evidence>
<feature type="disulfide bond" evidence="20">
    <location>
        <begin position="33"/>
        <end position="112"/>
    </location>
</feature>
<dbReference type="InterPro" id="IPR033905">
    <property type="entry name" value="Secretory_peroxidase"/>
</dbReference>
<dbReference type="InterPro" id="IPR010255">
    <property type="entry name" value="Haem_peroxidase_sf"/>
</dbReference>
<evidence type="ECO:0000259" key="22">
    <source>
        <dbReference type="PROSITE" id="PS50873"/>
    </source>
</evidence>
<dbReference type="PRINTS" id="PR00458">
    <property type="entry name" value="PEROXIDASE"/>
</dbReference>
<keyword evidence="11" id="KW-0560">Oxidoreductase</keyword>
<evidence type="ECO:0000256" key="14">
    <source>
        <dbReference type="ARBA" id="ARBA00023180"/>
    </source>
</evidence>
<evidence type="ECO:0000256" key="16">
    <source>
        <dbReference type="PIRSR" id="PIRSR600823-1"/>
    </source>
</evidence>
<feature type="binding site" evidence="18">
    <location>
        <position position="70"/>
    </location>
    <ligand>
        <name>Ca(2+)</name>
        <dbReference type="ChEBI" id="CHEBI:29108"/>
        <label>1</label>
    </ligand>
</feature>
<evidence type="ECO:0000256" key="2">
    <source>
        <dbReference type="ARBA" id="ARBA00002322"/>
    </source>
</evidence>
<comment type="catalytic activity">
    <reaction evidence="1">
        <text>2 a phenolic donor + H2O2 = 2 a phenolic radical donor + 2 H2O</text>
        <dbReference type="Rhea" id="RHEA:56136"/>
        <dbReference type="ChEBI" id="CHEBI:15377"/>
        <dbReference type="ChEBI" id="CHEBI:16240"/>
        <dbReference type="ChEBI" id="CHEBI:139520"/>
        <dbReference type="ChEBI" id="CHEBI:139521"/>
        <dbReference type="EC" id="1.11.1.7"/>
    </reaction>
</comment>
<feature type="site" description="Transition state stabilizer" evidence="19">
    <location>
        <position position="60"/>
    </location>
</feature>
<reference evidence="23" key="1">
    <citation type="submission" date="2019-03" db="EMBL/GenBank/DDBJ databases">
        <authorList>
            <person name="Mank J."/>
            <person name="Almeida P."/>
        </authorList>
    </citation>
    <scope>NUCLEOTIDE SEQUENCE</scope>
    <source>
        <strain evidence="23">78183</strain>
    </source>
</reference>
<proteinExistence type="inferred from homology"/>
<comment type="function">
    <text evidence="2">Removal of H(2)O(2), oxidation of toxic reductants, biosynthesis and degradation of lignin, suberization, auxin catabolism, response to environmental stresses such as wounding, pathogen attack and oxidative stress. These functions might be dependent on each isozyme/isoform in each plant tissue.</text>
</comment>
<evidence type="ECO:0000256" key="7">
    <source>
        <dbReference type="ARBA" id="ARBA00022617"/>
    </source>
</evidence>
<dbReference type="GO" id="GO:0140825">
    <property type="term" value="F:lactoperoxidase activity"/>
    <property type="evidence" value="ECO:0007669"/>
    <property type="project" value="UniProtKB-EC"/>
</dbReference>
<feature type="binding site" evidence="18">
    <location>
        <position position="74"/>
    </location>
    <ligand>
        <name>Ca(2+)</name>
        <dbReference type="ChEBI" id="CHEBI:29108"/>
        <label>1</label>
    </ligand>
</feature>
<dbReference type="InterPro" id="IPR000823">
    <property type="entry name" value="Peroxidase_pln"/>
</dbReference>
<dbReference type="FunFam" id="1.10.520.10:FF:000008">
    <property type="entry name" value="Peroxidase"/>
    <property type="match status" value="1"/>
</dbReference>
<feature type="disulfide bond" evidence="20">
    <location>
        <begin position="66"/>
        <end position="71"/>
    </location>
</feature>
<evidence type="ECO:0000256" key="3">
    <source>
        <dbReference type="ARBA" id="ARBA00006873"/>
    </source>
</evidence>
<feature type="binding site" evidence="18">
    <location>
        <position position="192"/>
    </location>
    <ligand>
        <name>Ca(2+)</name>
        <dbReference type="ChEBI" id="CHEBI:29108"/>
        <label>2</label>
    </ligand>
</feature>
<evidence type="ECO:0000256" key="8">
    <source>
        <dbReference type="ARBA" id="ARBA00022723"/>
    </source>
</evidence>
<dbReference type="CDD" id="cd00693">
    <property type="entry name" value="secretory_peroxidase"/>
    <property type="match status" value="2"/>
</dbReference>
<dbReference type="InterPro" id="IPR019793">
    <property type="entry name" value="Peroxidases_heam-ligand_BS"/>
</dbReference>
<dbReference type="GO" id="GO:0042744">
    <property type="term" value="P:hydrogen peroxide catabolic process"/>
    <property type="evidence" value="ECO:0007669"/>
    <property type="project" value="UniProtKB-KW"/>
</dbReference>
<dbReference type="EC" id="1.11.1.7" evidence="4"/>
<keyword evidence="15" id="KW-0376">Hydrogen peroxide</keyword>
<feature type="domain" description="Plant heme peroxidase family profile" evidence="22">
    <location>
        <begin position="23"/>
        <end position="322"/>
    </location>
</feature>
<keyword evidence="6" id="KW-0575">Peroxidase</keyword>
<evidence type="ECO:0000256" key="1">
    <source>
        <dbReference type="ARBA" id="ARBA00000189"/>
    </source>
</evidence>
<feature type="binding site" evidence="18">
    <location>
        <position position="251"/>
    </location>
    <ligand>
        <name>Ca(2+)</name>
        <dbReference type="ChEBI" id="CHEBI:29108"/>
        <label>2</label>
    </ligand>
</feature>
<dbReference type="PRINTS" id="PR00461">
    <property type="entry name" value="PLPEROXIDASE"/>
</dbReference>
<evidence type="ECO:0000256" key="12">
    <source>
        <dbReference type="ARBA" id="ARBA00023004"/>
    </source>
</evidence>
<dbReference type="Gene3D" id="1.10.420.10">
    <property type="entry name" value="Peroxidase, domain 2"/>
    <property type="match status" value="2"/>
</dbReference>
<feature type="disulfide bond" evidence="20">
    <location>
        <begin position="198"/>
        <end position="230"/>
    </location>
</feature>
<dbReference type="InterPro" id="IPR002016">
    <property type="entry name" value="Haem_peroxidase"/>
</dbReference>
<dbReference type="FunFam" id="1.10.520.10:FF:000001">
    <property type="entry name" value="Peroxidase"/>
    <property type="match status" value="1"/>
</dbReference>
<evidence type="ECO:0000256" key="5">
    <source>
        <dbReference type="ARBA" id="ARBA00022525"/>
    </source>
</evidence>
<feature type="binding site" evidence="17">
    <location>
        <position position="161"/>
    </location>
    <ligand>
        <name>substrate</name>
    </ligand>
</feature>
<dbReference type="GO" id="GO:0020037">
    <property type="term" value="F:heme binding"/>
    <property type="evidence" value="ECO:0007669"/>
    <property type="project" value="InterPro"/>
</dbReference>
<feature type="chain" id="PRO_5026772330" description="peroxidase" evidence="21">
    <location>
        <begin position="22"/>
        <end position="611"/>
    </location>
</feature>
<keyword evidence="13 20" id="KW-1015">Disulfide bond</keyword>
<dbReference type="Gene3D" id="1.10.520.10">
    <property type="match status" value="2"/>
</dbReference>
<feature type="binding site" evidence="18">
    <location>
        <position position="72"/>
    </location>
    <ligand>
        <name>Ca(2+)</name>
        <dbReference type="ChEBI" id="CHEBI:29108"/>
        <label>1</label>
    </ligand>
</feature>
<evidence type="ECO:0000256" key="18">
    <source>
        <dbReference type="PIRSR" id="PIRSR600823-3"/>
    </source>
</evidence>
<dbReference type="GO" id="GO:0046872">
    <property type="term" value="F:metal ion binding"/>
    <property type="evidence" value="ECO:0007669"/>
    <property type="project" value="UniProtKB-KW"/>
</dbReference>
<dbReference type="EMBL" id="CAADRP010000224">
    <property type="protein sequence ID" value="VFU25244.1"/>
    <property type="molecule type" value="Genomic_DNA"/>
</dbReference>
<dbReference type="SUPFAM" id="SSF48113">
    <property type="entry name" value="Heme-dependent peroxidases"/>
    <property type="match status" value="2"/>
</dbReference>
<comment type="cofactor">
    <cofactor evidence="18">
        <name>Ca(2+)</name>
        <dbReference type="ChEBI" id="CHEBI:29108"/>
    </cofactor>
    <text evidence="18">Binds 2 calcium ions per subunit.</text>
</comment>
<keyword evidence="10 18" id="KW-0106">Calcium</keyword>
<keyword evidence="7" id="KW-0349">Heme</keyword>
<comment type="similarity">
    <text evidence="3">Belongs to the peroxidase family. Ascorbate peroxidase subfamily.</text>
</comment>
<dbReference type="PROSITE" id="PS00435">
    <property type="entry name" value="PEROXIDASE_1"/>
    <property type="match status" value="2"/>
</dbReference>
<accession>A0A6N2KA00</accession>
<feature type="binding site" evidence="18">
    <location>
        <position position="243"/>
    </location>
    <ligand>
        <name>Ca(2+)</name>
        <dbReference type="ChEBI" id="CHEBI:29108"/>
        <label>2</label>
    </ligand>
</feature>
<feature type="active site" description="Proton acceptor" evidence="16">
    <location>
        <position position="64"/>
    </location>
</feature>
<evidence type="ECO:0000256" key="21">
    <source>
        <dbReference type="SAM" id="SignalP"/>
    </source>
</evidence>
<comment type="cofactor">
    <cofactor evidence="18">
        <name>heme b</name>
        <dbReference type="ChEBI" id="CHEBI:60344"/>
    </cofactor>
    <text evidence="18">Binds 1 heme b (iron(II)-protoporphyrin IX) group per subunit.</text>
</comment>